<proteinExistence type="predicted"/>
<gene>
    <name evidence="1" type="ORF">AGLY_012506</name>
</gene>
<sequence length="203" mass="23005">GGDHSDNGFCVEFVRPVSSVEFVTGRCRCVILIVYPFVIDVQKNKNEGLNLFIKNKYQRAELENLKMSFEAVRRSIEGIDPFKKSIQGFDSSTLALALFKMRDDDVSKKYDIVLMIAAYIERGNTVSKMDKNSLPSFANIIKKLIAIYGLVDKPESNPMAITLFRVAESFPFITCSYCSLVAYEFSTTKLILNFCDFNKNLNL</sequence>
<dbReference type="EMBL" id="VYZN01000049">
    <property type="protein sequence ID" value="KAE9528084.1"/>
    <property type="molecule type" value="Genomic_DNA"/>
</dbReference>
<name>A0A6G0T8J5_APHGL</name>
<comment type="caution">
    <text evidence="1">The sequence shown here is derived from an EMBL/GenBank/DDBJ whole genome shotgun (WGS) entry which is preliminary data.</text>
</comment>
<dbReference type="Proteomes" id="UP000475862">
    <property type="component" value="Unassembled WGS sequence"/>
</dbReference>
<dbReference type="Pfam" id="PF05733">
    <property type="entry name" value="Tenui_N"/>
    <property type="match status" value="1"/>
</dbReference>
<dbReference type="InterPro" id="IPR009522">
    <property type="entry name" value="Capsid_Phlebovir/Tenuivir"/>
</dbReference>
<reference evidence="1 2" key="1">
    <citation type="submission" date="2019-08" db="EMBL/GenBank/DDBJ databases">
        <title>The genome of the soybean aphid Biotype 1, its phylome, world population structure and adaptation to the North American continent.</title>
        <authorList>
            <person name="Giordano R."/>
            <person name="Donthu R.K."/>
            <person name="Hernandez A.G."/>
            <person name="Wright C.L."/>
            <person name="Zimin A.V."/>
        </authorList>
    </citation>
    <scope>NUCLEOTIDE SEQUENCE [LARGE SCALE GENOMIC DNA]</scope>
    <source>
        <tissue evidence="1">Whole aphids</tissue>
    </source>
</reference>
<organism evidence="1 2">
    <name type="scientific">Aphis glycines</name>
    <name type="common">Soybean aphid</name>
    <dbReference type="NCBI Taxonomy" id="307491"/>
    <lineage>
        <taxon>Eukaryota</taxon>
        <taxon>Metazoa</taxon>
        <taxon>Ecdysozoa</taxon>
        <taxon>Arthropoda</taxon>
        <taxon>Hexapoda</taxon>
        <taxon>Insecta</taxon>
        <taxon>Pterygota</taxon>
        <taxon>Neoptera</taxon>
        <taxon>Paraneoptera</taxon>
        <taxon>Hemiptera</taxon>
        <taxon>Sternorrhyncha</taxon>
        <taxon>Aphidomorpha</taxon>
        <taxon>Aphidoidea</taxon>
        <taxon>Aphididae</taxon>
        <taxon>Aphidini</taxon>
        <taxon>Aphis</taxon>
        <taxon>Aphis</taxon>
    </lineage>
</organism>
<accession>A0A6G0T8J5</accession>
<evidence type="ECO:0000313" key="1">
    <source>
        <dbReference type="EMBL" id="KAE9528084.1"/>
    </source>
</evidence>
<dbReference type="AlphaFoldDB" id="A0A6G0T8J5"/>
<feature type="non-terminal residue" evidence="1">
    <location>
        <position position="1"/>
    </location>
</feature>
<keyword evidence="2" id="KW-1185">Reference proteome</keyword>
<evidence type="ECO:0000313" key="2">
    <source>
        <dbReference type="Proteomes" id="UP000475862"/>
    </source>
</evidence>
<dbReference type="GO" id="GO:0003723">
    <property type="term" value="F:RNA binding"/>
    <property type="evidence" value="ECO:0007669"/>
    <property type="project" value="InterPro"/>
</dbReference>
<protein>
    <submittedName>
        <fullName evidence="1">Uncharacterized protein</fullName>
    </submittedName>
</protein>
<dbReference type="OrthoDB" id="6613640at2759"/>